<comment type="caution">
    <text evidence="8">The sequence shown here is derived from an EMBL/GenBank/DDBJ whole genome shotgun (WGS) entry which is preliminary data.</text>
</comment>
<dbReference type="GO" id="GO:0008061">
    <property type="term" value="F:chitin binding"/>
    <property type="evidence" value="ECO:0007669"/>
    <property type="project" value="UniProtKB-KW"/>
</dbReference>
<dbReference type="PANTHER" id="PTHR34823">
    <property type="entry name" value="GLCNAC-BINDING PROTEIN A"/>
    <property type="match status" value="1"/>
</dbReference>
<dbReference type="EMBL" id="JOUE01000006">
    <property type="protein sequence ID" value="KFJ42753.1"/>
    <property type="molecule type" value="Genomic_DNA"/>
</dbReference>
<dbReference type="GO" id="GO:0030246">
    <property type="term" value="F:carbohydrate binding"/>
    <property type="evidence" value="ECO:0007669"/>
    <property type="project" value="InterPro"/>
</dbReference>
<dbReference type="InterPro" id="IPR004302">
    <property type="entry name" value="Cellulose/chitin-bd_N"/>
</dbReference>
<sequence>MKKKLLLSALTLSAITPTLTFAHGALSYPESRQMYCMNSTSWDGGNDPVCKAIAAAGAQAVWTDWSGVAQGDANARFKNPQTANILESHAAAASSSGVCSGANSKYSILDDASIDWQAHATKINIQDQKDMKYSVTAPHKTAYDLGFGKGYLALYITDNSWKPGQEVTKANLVHLCTYEPSADGNSPMQTGIDGKVESFKCEIPNTVSNGPHVIYSIWQRSDSAEAFYSCSDIDIINSQPVEINWNKYLEMPMYVLNIGDKVLFSANIDGKSVSKSIEITEENKNDWQYDLAEKINSSSDIVQAGKLNSKNKIEPQHNNENIIYINSQESAKVSDITFKHEEGQQPEPEHYDFAPIAAMNKSSNVIYDIPSLKVGDKLVFRLFNNKTNLLTNVKSGNTDIDKIALKITDKNIGKWQFALARKFNDKSTVKDKVVIGYLNDDEVSPSNSKNANAVYAIKSALDSGDNYSWTIDIRSSEDPQPEPEPTPSDNYIYPEGIGSYELGTIVISDNKEFKCKVPSWCNNEAYKPLGIYSSAAWEDMSEQPEPGPTPEGTWDKNKVYTEQDKPVTLEGITYKANYWTQGDDPRKNNCQYGCPWTKV</sequence>
<dbReference type="CDD" id="cd21177">
    <property type="entry name" value="LPMO_AA10"/>
    <property type="match status" value="1"/>
</dbReference>
<dbReference type="Pfam" id="PF03067">
    <property type="entry name" value="LPMO_10"/>
    <property type="match status" value="1"/>
</dbReference>
<dbReference type="InterPro" id="IPR014756">
    <property type="entry name" value="Ig_E-set"/>
</dbReference>
<name>A0AAW3DBU5_9GAMM</name>
<dbReference type="RefSeq" id="WP_080723458.1">
    <property type="nucleotide sequence ID" value="NZ_CP063138.1"/>
</dbReference>
<dbReference type="Gene3D" id="3.30.70.2150">
    <property type="match status" value="2"/>
</dbReference>
<evidence type="ECO:0000259" key="7">
    <source>
        <dbReference type="Pfam" id="PF18416"/>
    </source>
</evidence>
<dbReference type="InterPro" id="IPR036573">
    <property type="entry name" value="CBM_sf_5/12"/>
</dbReference>
<dbReference type="GO" id="GO:0004553">
    <property type="term" value="F:hydrolase activity, hydrolyzing O-glycosyl compounds"/>
    <property type="evidence" value="ECO:0007669"/>
    <property type="project" value="InterPro"/>
</dbReference>
<evidence type="ECO:0000256" key="5">
    <source>
        <dbReference type="SAM" id="SignalP"/>
    </source>
</evidence>
<evidence type="ECO:0000256" key="4">
    <source>
        <dbReference type="SAM" id="MobiDB-lite"/>
    </source>
</evidence>
<dbReference type="SUPFAM" id="SSF81296">
    <property type="entry name" value="E set domains"/>
    <property type="match status" value="1"/>
</dbReference>
<dbReference type="GO" id="GO:0005975">
    <property type="term" value="P:carbohydrate metabolic process"/>
    <property type="evidence" value="ECO:0007669"/>
    <property type="project" value="InterPro"/>
</dbReference>
<organism evidence="8 9">
    <name type="scientific">Francisella philomiragia</name>
    <dbReference type="NCBI Taxonomy" id="28110"/>
    <lineage>
        <taxon>Bacteria</taxon>
        <taxon>Pseudomonadati</taxon>
        <taxon>Pseudomonadota</taxon>
        <taxon>Gammaproteobacteria</taxon>
        <taxon>Thiotrichales</taxon>
        <taxon>Francisellaceae</taxon>
        <taxon>Francisella</taxon>
    </lineage>
</organism>
<evidence type="ECO:0000256" key="2">
    <source>
        <dbReference type="ARBA" id="ARBA00022669"/>
    </source>
</evidence>
<keyword evidence="3 5" id="KW-0732">Signal</keyword>
<evidence type="ECO:0000256" key="3">
    <source>
        <dbReference type="ARBA" id="ARBA00022729"/>
    </source>
</evidence>
<dbReference type="Pfam" id="PF18416">
    <property type="entry name" value="GbpA_2"/>
    <property type="match status" value="1"/>
</dbReference>
<evidence type="ECO:0000256" key="1">
    <source>
        <dbReference type="ARBA" id="ARBA00022525"/>
    </source>
</evidence>
<proteinExistence type="predicted"/>
<feature type="chain" id="PRO_5043430696" evidence="5">
    <location>
        <begin position="23"/>
        <end position="599"/>
    </location>
</feature>
<dbReference type="SUPFAM" id="SSF51055">
    <property type="entry name" value="Carbohydrate binding domain"/>
    <property type="match status" value="1"/>
</dbReference>
<dbReference type="CDD" id="cd12215">
    <property type="entry name" value="ChiC_BD"/>
    <property type="match status" value="1"/>
</dbReference>
<feature type="domain" description="Chitin-binding type-4" evidence="6">
    <location>
        <begin position="23"/>
        <end position="233"/>
    </location>
</feature>
<reference evidence="8 9" key="1">
    <citation type="submission" date="2014-04" db="EMBL/GenBank/DDBJ databases">
        <authorList>
            <person name="Bishop-Lilly K.A."/>
            <person name="Broomall S.M."/>
            <person name="Chain P.S."/>
            <person name="Chertkov O."/>
            <person name="Coyne S.R."/>
            <person name="Daligault H.E."/>
            <person name="Davenport K.W."/>
            <person name="Erkkila T."/>
            <person name="Frey K.G."/>
            <person name="Gibbons H.S."/>
            <person name="Gu W."/>
            <person name="Jaissle J."/>
            <person name="Johnson S.L."/>
            <person name="Koroleva G.I."/>
            <person name="Ladner J.T."/>
            <person name="Lo C.-C."/>
            <person name="Minogue T.D."/>
            <person name="Munk C."/>
            <person name="Palacios G.F."/>
            <person name="Redden C.L."/>
            <person name="Rosenzweig C.N."/>
            <person name="Scholz M.B."/>
            <person name="Teshima H."/>
            <person name="Xu Y."/>
        </authorList>
    </citation>
    <scope>NUCLEOTIDE SEQUENCE [LARGE SCALE GENOMIC DNA]</scope>
    <source>
        <strain evidence="8 9">FAJ</strain>
    </source>
</reference>
<dbReference type="Proteomes" id="UP000029117">
    <property type="component" value="Unassembled WGS sequence"/>
</dbReference>
<feature type="signal peptide" evidence="5">
    <location>
        <begin position="1"/>
        <end position="22"/>
    </location>
</feature>
<evidence type="ECO:0000313" key="8">
    <source>
        <dbReference type="EMBL" id="KFJ42753.1"/>
    </source>
</evidence>
<dbReference type="GeneID" id="72524578"/>
<dbReference type="PANTHER" id="PTHR34823:SF1">
    <property type="entry name" value="CHITIN-BINDING TYPE-4 DOMAIN-CONTAINING PROTEIN"/>
    <property type="match status" value="1"/>
</dbReference>
<gene>
    <name evidence="8" type="ORF">DR78_530</name>
</gene>
<dbReference type="InterPro" id="IPR051024">
    <property type="entry name" value="GlcNAc_Chitin_IntDeg"/>
</dbReference>
<evidence type="ECO:0000259" key="6">
    <source>
        <dbReference type="Pfam" id="PF03067"/>
    </source>
</evidence>
<dbReference type="AlphaFoldDB" id="A0AAW3DBU5"/>
<dbReference type="Gene3D" id="2.10.10.20">
    <property type="entry name" value="Carbohydrate-binding module superfamily 5/12"/>
    <property type="match status" value="1"/>
</dbReference>
<feature type="domain" description="N-acetylglucosamine binding protein A" evidence="7">
    <location>
        <begin position="256"/>
        <end position="336"/>
    </location>
</feature>
<keyword evidence="2" id="KW-0147">Chitin-binding</keyword>
<dbReference type="GO" id="GO:0005576">
    <property type="term" value="C:extracellular region"/>
    <property type="evidence" value="ECO:0007669"/>
    <property type="project" value="InterPro"/>
</dbReference>
<dbReference type="Gene3D" id="2.70.50.50">
    <property type="entry name" value="chitin-binding protein cbp21"/>
    <property type="match status" value="1"/>
</dbReference>
<accession>A0AAW3DBU5</accession>
<feature type="region of interest" description="Disordered" evidence="4">
    <location>
        <begin position="473"/>
        <end position="492"/>
    </location>
</feature>
<protein>
    <submittedName>
        <fullName evidence="8">Chitin binding domain protein</fullName>
    </submittedName>
</protein>
<dbReference type="InterPro" id="IPR041029">
    <property type="entry name" value="GbpA_2"/>
</dbReference>
<keyword evidence="1" id="KW-0964">Secreted</keyword>
<evidence type="ECO:0000313" key="9">
    <source>
        <dbReference type="Proteomes" id="UP000029117"/>
    </source>
</evidence>